<dbReference type="PANTHER" id="PTHR43304">
    <property type="entry name" value="PHYTOCHROME-LIKE PROTEIN CPH1"/>
    <property type="match status" value="1"/>
</dbReference>
<feature type="transmembrane region" description="Helical" evidence="7">
    <location>
        <begin position="27"/>
        <end position="46"/>
    </location>
</feature>
<dbReference type="InterPro" id="IPR004358">
    <property type="entry name" value="Sig_transdc_His_kin-like_C"/>
</dbReference>
<comment type="catalytic activity">
    <reaction evidence="1">
        <text>ATP + protein L-histidine = ADP + protein N-phospho-L-histidine.</text>
        <dbReference type="EC" id="2.7.13.3"/>
    </reaction>
</comment>
<dbReference type="PRINTS" id="PR00344">
    <property type="entry name" value="BCTRLSENSOR"/>
</dbReference>
<dbReference type="Gene3D" id="3.30.565.10">
    <property type="entry name" value="Histidine kinase-like ATPase, C-terminal domain"/>
    <property type="match status" value="1"/>
</dbReference>
<keyword evidence="6" id="KW-0175">Coiled coil</keyword>
<dbReference type="Gene3D" id="1.10.287.130">
    <property type="match status" value="1"/>
</dbReference>
<dbReference type="NCBIfam" id="TIGR00229">
    <property type="entry name" value="sensory_box"/>
    <property type="match status" value="2"/>
</dbReference>
<accession>A0A1M7YG62</accession>
<dbReference type="InterPro" id="IPR036097">
    <property type="entry name" value="HisK_dim/P_sf"/>
</dbReference>
<protein>
    <recommendedName>
        <fullName evidence="2">histidine kinase</fullName>
        <ecNumber evidence="2">2.7.13.3</ecNumber>
    </recommendedName>
</protein>
<dbReference type="InterPro" id="IPR000014">
    <property type="entry name" value="PAS"/>
</dbReference>
<keyword evidence="4" id="KW-0808">Transferase</keyword>
<evidence type="ECO:0000256" key="1">
    <source>
        <dbReference type="ARBA" id="ARBA00000085"/>
    </source>
</evidence>
<dbReference type="InterPro" id="IPR013655">
    <property type="entry name" value="PAS_fold_3"/>
</dbReference>
<evidence type="ECO:0000256" key="3">
    <source>
        <dbReference type="ARBA" id="ARBA00022553"/>
    </source>
</evidence>
<evidence type="ECO:0000256" key="2">
    <source>
        <dbReference type="ARBA" id="ARBA00012438"/>
    </source>
</evidence>
<evidence type="ECO:0000313" key="12">
    <source>
        <dbReference type="Proteomes" id="UP000184603"/>
    </source>
</evidence>
<evidence type="ECO:0000313" key="11">
    <source>
        <dbReference type="EMBL" id="SHO51610.1"/>
    </source>
</evidence>
<dbReference type="OrthoDB" id="9769169at2"/>
<sequence>MLFWLYPLGKDGQVLRQKSSRKGSQRWYTAFAGLLLIGIIAFLLGLNYQGQWRLQQEAMRFLQVDLAARSDAISYFVMERMSDMEKLTSNSNAAATFFINKSLGMSMEYGLRGSLNLVYREFDSLSETTAFGGEAIWSRLVLFSNEGSQILESFSPQKDLTQRIRTSDSTILPCLRSVSLESGTPSSLRFTSPVIRNGNQLGCVAGWVNLETLNRQFLQTEKNSKKVSSSLDSIVLYGADGEGASLDRGIFQLAGALMRLVEADSTTSAENATSGIRFMEDNLPGISRGVVAVYQAVTGLDAMLIRFVDRKNVDDAAKPMRYLIVLTMFSMGVIGVIVLIVRFSTKALVFEERLVEANRKKDQIQRINTNLQAEIQSRKKAENELAQEKAFLHSLIEAIPDPIFYMDRRLRYTGSNPAFLRLFAGSENNPGDNSPFEIFGNQTAKLLEQQCQEILLTGKTVQDEYWVDLYEGESLLLDVKITPHKTEEGGSAGLICIGRDITRRKQMEIALDSQRERLDLVIRGTHIGVWDWNIQTGETVFNDRWAEIVGYTLDELTPVSIETWLELAHPDDLEQTSQLLEKHFNGELDLYDCECRMRHKAGHWVWVHDRGRVMEWTKDGLPLRMSGTHSDISSRKAAEEKFKESQERLITAIEALDDGFVLYDADDRLVLHNKRYLEIYKESAEFITIGERFEDILRKGLEKGQYADAVGREKKWLAERMVQHLSPSSTIEQKLADGTWLRISERRTRDGGVVGFRVDITDLKKVESQLREINETLEERVQDRAARLKEMHAQMVLQEKMASVGLLAAGMAHELNNPINFVNGNFVALTDYIEDITEIIQNYRSIVDKSASSGWDESLAIVVREKEKELQIDYILDDLPMLFEESRRGFDRIVRIIDSMRAFSHVDHTGQFVPSDINKCIQDTLVIARSSYKYCADVDENLGDIPQVVCLPEQLNQVFLNLIINGAQAIEMQKRSEKGRIEIRTWLENAMVCCEISDDGPGVPEDIRNRIFEPFFTTKPPGKGTGLGLSICYDIIVEKHKGKLALTCPQNGGSVFTIQLPPL</sequence>
<dbReference type="InterPro" id="IPR000700">
    <property type="entry name" value="PAS-assoc_C"/>
</dbReference>
<evidence type="ECO:0000259" key="8">
    <source>
        <dbReference type="PROSITE" id="PS50109"/>
    </source>
</evidence>
<dbReference type="Pfam" id="PF02518">
    <property type="entry name" value="HATPase_c"/>
    <property type="match status" value="1"/>
</dbReference>
<dbReference type="PROSITE" id="PS50109">
    <property type="entry name" value="HIS_KIN"/>
    <property type="match status" value="1"/>
</dbReference>
<dbReference type="EMBL" id="FRFE01000026">
    <property type="protein sequence ID" value="SHO51610.1"/>
    <property type="molecule type" value="Genomic_DNA"/>
</dbReference>
<dbReference type="InterPro" id="IPR013656">
    <property type="entry name" value="PAS_4"/>
</dbReference>
<evidence type="ECO:0000259" key="9">
    <source>
        <dbReference type="PROSITE" id="PS50112"/>
    </source>
</evidence>
<dbReference type="SUPFAM" id="SSF55874">
    <property type="entry name" value="ATPase domain of HSP90 chaperone/DNA topoisomerase II/histidine kinase"/>
    <property type="match status" value="1"/>
</dbReference>
<dbReference type="SUPFAM" id="SSF47384">
    <property type="entry name" value="Homodimeric domain of signal transducing histidine kinase"/>
    <property type="match status" value="1"/>
</dbReference>
<gene>
    <name evidence="11" type="ORF">SAMN02745220_04095</name>
</gene>
<evidence type="ECO:0000256" key="4">
    <source>
        <dbReference type="ARBA" id="ARBA00022679"/>
    </source>
</evidence>
<keyword evidence="3" id="KW-0597">Phosphoprotein</keyword>
<keyword evidence="7" id="KW-0472">Membrane</keyword>
<keyword evidence="7" id="KW-0812">Transmembrane</keyword>
<dbReference type="InterPro" id="IPR001610">
    <property type="entry name" value="PAC"/>
</dbReference>
<dbReference type="Gene3D" id="3.30.450.20">
    <property type="entry name" value="PAS domain"/>
    <property type="match status" value="3"/>
</dbReference>
<feature type="domain" description="PAS" evidence="9">
    <location>
        <begin position="514"/>
        <end position="587"/>
    </location>
</feature>
<keyword evidence="7" id="KW-1133">Transmembrane helix</keyword>
<dbReference type="Pfam" id="PF08448">
    <property type="entry name" value="PAS_4"/>
    <property type="match status" value="1"/>
</dbReference>
<dbReference type="EC" id="2.7.13.3" evidence="2"/>
<dbReference type="InterPro" id="IPR052162">
    <property type="entry name" value="Sensor_kinase/Photoreceptor"/>
</dbReference>
<dbReference type="PANTHER" id="PTHR43304:SF1">
    <property type="entry name" value="PAC DOMAIN-CONTAINING PROTEIN"/>
    <property type="match status" value="1"/>
</dbReference>
<dbReference type="SMART" id="SM00091">
    <property type="entry name" value="PAS"/>
    <property type="match status" value="3"/>
</dbReference>
<dbReference type="SUPFAM" id="SSF55785">
    <property type="entry name" value="PYP-like sensor domain (PAS domain)"/>
    <property type="match status" value="3"/>
</dbReference>
<feature type="coiled-coil region" evidence="6">
    <location>
        <begin position="760"/>
        <end position="794"/>
    </location>
</feature>
<organism evidence="11 12">
    <name type="scientific">Desulfopila aestuarii DSM 18488</name>
    <dbReference type="NCBI Taxonomy" id="1121416"/>
    <lineage>
        <taxon>Bacteria</taxon>
        <taxon>Pseudomonadati</taxon>
        <taxon>Thermodesulfobacteriota</taxon>
        <taxon>Desulfobulbia</taxon>
        <taxon>Desulfobulbales</taxon>
        <taxon>Desulfocapsaceae</taxon>
        <taxon>Desulfopila</taxon>
    </lineage>
</organism>
<dbReference type="PROSITE" id="PS50113">
    <property type="entry name" value="PAC"/>
    <property type="match status" value="2"/>
</dbReference>
<feature type="domain" description="PAC" evidence="10">
    <location>
        <begin position="591"/>
        <end position="644"/>
    </location>
</feature>
<dbReference type="InterPro" id="IPR036890">
    <property type="entry name" value="HATPase_C_sf"/>
</dbReference>
<dbReference type="PROSITE" id="PS50112">
    <property type="entry name" value="PAS"/>
    <property type="match status" value="1"/>
</dbReference>
<evidence type="ECO:0000256" key="7">
    <source>
        <dbReference type="SAM" id="Phobius"/>
    </source>
</evidence>
<dbReference type="Pfam" id="PF08447">
    <property type="entry name" value="PAS_3"/>
    <property type="match status" value="1"/>
</dbReference>
<feature type="domain" description="Histidine kinase" evidence="8">
    <location>
        <begin position="810"/>
        <end position="1063"/>
    </location>
</feature>
<dbReference type="AlphaFoldDB" id="A0A1M7YG62"/>
<feature type="transmembrane region" description="Helical" evidence="7">
    <location>
        <begin position="320"/>
        <end position="341"/>
    </location>
</feature>
<dbReference type="Pfam" id="PF12860">
    <property type="entry name" value="PAS_7"/>
    <property type="match status" value="1"/>
</dbReference>
<dbReference type="InterPro" id="IPR003594">
    <property type="entry name" value="HATPase_dom"/>
</dbReference>
<dbReference type="InterPro" id="IPR035965">
    <property type="entry name" value="PAS-like_dom_sf"/>
</dbReference>
<dbReference type="RefSeq" id="WP_073615521.1">
    <property type="nucleotide sequence ID" value="NZ_FRFE01000026.1"/>
</dbReference>
<name>A0A1M7YG62_9BACT</name>
<reference evidence="11 12" key="1">
    <citation type="submission" date="2016-12" db="EMBL/GenBank/DDBJ databases">
        <authorList>
            <person name="Song W.-J."/>
            <person name="Kurnit D.M."/>
        </authorList>
    </citation>
    <scope>NUCLEOTIDE SEQUENCE [LARGE SCALE GENOMIC DNA]</scope>
    <source>
        <strain evidence="11 12">DSM 18488</strain>
    </source>
</reference>
<dbReference type="GO" id="GO:0000155">
    <property type="term" value="F:phosphorelay sensor kinase activity"/>
    <property type="evidence" value="ECO:0007669"/>
    <property type="project" value="InterPro"/>
</dbReference>
<keyword evidence="5" id="KW-0418">Kinase</keyword>
<dbReference type="Proteomes" id="UP000184603">
    <property type="component" value="Unassembled WGS sequence"/>
</dbReference>
<dbReference type="SMART" id="SM00086">
    <property type="entry name" value="PAC"/>
    <property type="match status" value="2"/>
</dbReference>
<keyword evidence="12" id="KW-1185">Reference proteome</keyword>
<evidence type="ECO:0000256" key="6">
    <source>
        <dbReference type="SAM" id="Coils"/>
    </source>
</evidence>
<dbReference type="SMART" id="SM00387">
    <property type="entry name" value="HATPase_c"/>
    <property type="match status" value="1"/>
</dbReference>
<dbReference type="STRING" id="1121416.SAMN02745220_04095"/>
<evidence type="ECO:0000256" key="5">
    <source>
        <dbReference type="ARBA" id="ARBA00022777"/>
    </source>
</evidence>
<feature type="coiled-coil region" evidence="6">
    <location>
        <begin position="354"/>
        <end position="388"/>
    </location>
</feature>
<proteinExistence type="predicted"/>
<dbReference type="CDD" id="cd00130">
    <property type="entry name" value="PAS"/>
    <property type="match status" value="2"/>
</dbReference>
<feature type="domain" description="PAC" evidence="10">
    <location>
        <begin position="461"/>
        <end position="513"/>
    </location>
</feature>
<dbReference type="InterPro" id="IPR005467">
    <property type="entry name" value="His_kinase_dom"/>
</dbReference>
<evidence type="ECO:0000259" key="10">
    <source>
        <dbReference type="PROSITE" id="PS50113"/>
    </source>
</evidence>